<keyword evidence="4" id="KW-1185">Reference proteome</keyword>
<dbReference type="EMBL" id="KZ084144">
    <property type="protein sequence ID" value="OSC97929.1"/>
    <property type="molecule type" value="Genomic_DNA"/>
</dbReference>
<gene>
    <name evidence="3" type="ORF">PYCCODRAFT_1418592</name>
</gene>
<keyword evidence="1" id="KW-0812">Transmembrane</keyword>
<evidence type="ECO:0000313" key="3">
    <source>
        <dbReference type="EMBL" id="OSC97929.1"/>
    </source>
</evidence>
<evidence type="ECO:0000256" key="1">
    <source>
        <dbReference type="SAM" id="Phobius"/>
    </source>
</evidence>
<keyword evidence="1" id="KW-1133">Transmembrane helix</keyword>
<evidence type="ECO:0000259" key="2">
    <source>
        <dbReference type="Pfam" id="PF24803"/>
    </source>
</evidence>
<dbReference type="OrthoDB" id="5313995at2759"/>
<dbReference type="PANTHER" id="PTHR37019">
    <property type="entry name" value="CHROMOSOME 1, WHOLE GENOME SHOTGUN SEQUENCE"/>
    <property type="match status" value="1"/>
</dbReference>
<name>A0A1Y2I9Y7_TRAC3</name>
<feature type="domain" description="DUF7704" evidence="2">
    <location>
        <begin position="6"/>
        <end position="152"/>
    </location>
</feature>
<proteinExistence type="predicted"/>
<keyword evidence="1" id="KW-0472">Membrane</keyword>
<dbReference type="PANTHER" id="PTHR37019:SF1">
    <property type="entry name" value="EXPERA DOMAIN-CONTAINING PROTEIN"/>
    <property type="match status" value="1"/>
</dbReference>
<feature type="transmembrane region" description="Helical" evidence="1">
    <location>
        <begin position="12"/>
        <end position="33"/>
    </location>
</feature>
<protein>
    <recommendedName>
        <fullName evidence="2">DUF7704 domain-containing protein</fullName>
    </recommendedName>
</protein>
<evidence type="ECO:0000313" key="4">
    <source>
        <dbReference type="Proteomes" id="UP000193067"/>
    </source>
</evidence>
<organism evidence="3 4">
    <name type="scientific">Trametes coccinea (strain BRFM310)</name>
    <name type="common">Pycnoporus coccineus</name>
    <dbReference type="NCBI Taxonomy" id="1353009"/>
    <lineage>
        <taxon>Eukaryota</taxon>
        <taxon>Fungi</taxon>
        <taxon>Dikarya</taxon>
        <taxon>Basidiomycota</taxon>
        <taxon>Agaricomycotina</taxon>
        <taxon>Agaricomycetes</taxon>
        <taxon>Polyporales</taxon>
        <taxon>Polyporaceae</taxon>
        <taxon>Trametes</taxon>
    </lineage>
</organism>
<dbReference type="Pfam" id="PF24803">
    <property type="entry name" value="DUF7704"/>
    <property type="match status" value="1"/>
</dbReference>
<accession>A0A1Y2I9Y7</accession>
<dbReference type="InterPro" id="IPR056121">
    <property type="entry name" value="DUF7704"/>
</dbReference>
<reference evidence="3 4" key="1">
    <citation type="journal article" date="2015" name="Biotechnol. Biofuels">
        <title>Enhanced degradation of softwood versus hardwood by the white-rot fungus Pycnoporus coccineus.</title>
        <authorList>
            <person name="Couturier M."/>
            <person name="Navarro D."/>
            <person name="Chevret D."/>
            <person name="Henrissat B."/>
            <person name="Piumi F."/>
            <person name="Ruiz-Duenas F.J."/>
            <person name="Martinez A.T."/>
            <person name="Grigoriev I.V."/>
            <person name="Riley R."/>
            <person name="Lipzen A."/>
            <person name="Berrin J.G."/>
            <person name="Master E.R."/>
            <person name="Rosso M.N."/>
        </authorList>
    </citation>
    <scope>NUCLEOTIDE SEQUENCE [LARGE SCALE GENOMIC DNA]</scope>
    <source>
        <strain evidence="3 4">BRFM310</strain>
    </source>
</reference>
<dbReference type="Proteomes" id="UP000193067">
    <property type="component" value="Unassembled WGS sequence"/>
</dbReference>
<sequence length="163" mass="18505">MSQTPSTVPWLYRFFFLYIEPISAVVGAFYAGFKPVDYLKYLASSEAAVKLAQTPTTPTTISLYQLANLYFLFALNEHLVLCASPYLQTWRALLFCLLIADFGHLATMIPLAQEKGFAEVFLYFWKWNAMEWGSVGFVYVGATMRTSFLNGVGFGKRDREKSD</sequence>
<feature type="transmembrane region" description="Helical" evidence="1">
    <location>
        <begin position="132"/>
        <end position="152"/>
    </location>
</feature>
<feature type="transmembrane region" description="Helical" evidence="1">
    <location>
        <begin position="92"/>
        <end position="112"/>
    </location>
</feature>
<dbReference type="AlphaFoldDB" id="A0A1Y2I9Y7"/>